<feature type="transmembrane region" description="Helical" evidence="1">
    <location>
        <begin position="6"/>
        <end position="24"/>
    </location>
</feature>
<dbReference type="AlphaFoldDB" id="A0A6B3NJH4"/>
<gene>
    <name evidence="2" type="ORF">F6J89_30970</name>
</gene>
<dbReference type="EMBL" id="JAAHFQ010000983">
    <property type="protein sequence ID" value="NER31910.1"/>
    <property type="molecule type" value="Genomic_DNA"/>
</dbReference>
<name>A0A6B3NJH4_9CYAN</name>
<dbReference type="Pfam" id="PF20065">
    <property type="entry name" value="DUF6464"/>
    <property type="match status" value="1"/>
</dbReference>
<proteinExistence type="predicted"/>
<keyword evidence="1" id="KW-0472">Membrane</keyword>
<evidence type="ECO:0000313" key="2">
    <source>
        <dbReference type="EMBL" id="NER31910.1"/>
    </source>
</evidence>
<keyword evidence="1" id="KW-1133">Transmembrane helix</keyword>
<protein>
    <submittedName>
        <fullName evidence="2">Uncharacterized protein</fullName>
    </submittedName>
</protein>
<sequence>MFLLKAILLVVLVLALPLLSIWIIHKAKKRLQARLARTINMSGSGTLPRHQLLPEQHYLEGVGYLIGDITCKFNARSAYIRCAVNPSGPCQDCIHYQTRDSNPNLKN</sequence>
<reference evidence="2" key="1">
    <citation type="submission" date="2019-11" db="EMBL/GenBank/DDBJ databases">
        <title>Genomic insights into an expanded diversity of filamentous marine cyanobacteria reveals the extraordinary biosynthetic potential of Moorea and Okeania.</title>
        <authorList>
            <person name="Ferreira Leao T."/>
            <person name="Wang M."/>
            <person name="Moss N."/>
            <person name="Da Silva R."/>
            <person name="Sanders J."/>
            <person name="Nurk S."/>
            <person name="Gurevich A."/>
            <person name="Humphrey G."/>
            <person name="Reher R."/>
            <person name="Zhu Q."/>
            <person name="Belda-Ferre P."/>
            <person name="Glukhov E."/>
            <person name="Rex R."/>
            <person name="Dorrestein P.C."/>
            <person name="Knight R."/>
            <person name="Pevzner P."/>
            <person name="Gerwick W.H."/>
            <person name="Gerwick L."/>
        </authorList>
    </citation>
    <scope>NUCLEOTIDE SEQUENCE</scope>
    <source>
        <strain evidence="2">SIO1C4</strain>
    </source>
</reference>
<accession>A0A6B3NJH4</accession>
<dbReference type="InterPro" id="IPR045589">
    <property type="entry name" value="DUF6464"/>
</dbReference>
<evidence type="ECO:0000256" key="1">
    <source>
        <dbReference type="SAM" id="Phobius"/>
    </source>
</evidence>
<organism evidence="2">
    <name type="scientific">Symploca sp. SIO1C4</name>
    <dbReference type="NCBI Taxonomy" id="2607765"/>
    <lineage>
        <taxon>Bacteria</taxon>
        <taxon>Bacillati</taxon>
        <taxon>Cyanobacteriota</taxon>
        <taxon>Cyanophyceae</taxon>
        <taxon>Coleofasciculales</taxon>
        <taxon>Coleofasciculaceae</taxon>
        <taxon>Symploca</taxon>
    </lineage>
</organism>
<comment type="caution">
    <text evidence="2">The sequence shown here is derived from an EMBL/GenBank/DDBJ whole genome shotgun (WGS) entry which is preliminary data.</text>
</comment>
<keyword evidence="1" id="KW-0812">Transmembrane</keyword>